<organism evidence="2 3">
    <name type="scientific">Bradyrhizobium brasilense</name>
    <dbReference type="NCBI Taxonomy" id="1419277"/>
    <lineage>
        <taxon>Bacteria</taxon>
        <taxon>Pseudomonadati</taxon>
        <taxon>Pseudomonadota</taxon>
        <taxon>Alphaproteobacteria</taxon>
        <taxon>Hyphomicrobiales</taxon>
        <taxon>Nitrobacteraceae</taxon>
        <taxon>Bradyrhizobium</taxon>
    </lineage>
</organism>
<proteinExistence type="predicted"/>
<accession>A0A1G7LKT0</accession>
<evidence type="ECO:0000313" key="3">
    <source>
        <dbReference type="Proteomes" id="UP000199245"/>
    </source>
</evidence>
<evidence type="ECO:0000313" key="2">
    <source>
        <dbReference type="EMBL" id="SDF50152.1"/>
    </source>
</evidence>
<evidence type="ECO:0000256" key="1">
    <source>
        <dbReference type="SAM" id="MobiDB-lite"/>
    </source>
</evidence>
<dbReference type="EMBL" id="FMZW01000058">
    <property type="protein sequence ID" value="SDF50152.1"/>
    <property type="molecule type" value="Genomic_DNA"/>
</dbReference>
<feature type="region of interest" description="Disordered" evidence="1">
    <location>
        <begin position="45"/>
        <end position="75"/>
    </location>
</feature>
<reference evidence="2 3" key="1">
    <citation type="submission" date="2016-10" db="EMBL/GenBank/DDBJ databases">
        <authorList>
            <person name="de Groot N.N."/>
        </authorList>
    </citation>
    <scope>NUCLEOTIDE SEQUENCE [LARGE SCALE GENOMIC DNA]</scope>
    <source>
        <strain evidence="2 3">R5</strain>
    </source>
</reference>
<gene>
    <name evidence="2" type="ORF">SAMN05216337_105840</name>
</gene>
<name>A0A1G7LKT0_9BRAD</name>
<dbReference type="Proteomes" id="UP000199245">
    <property type="component" value="Unassembled WGS sequence"/>
</dbReference>
<sequence length="100" mass="11189">MSKSAQKRAIENYRSRLTKRGIVRFELQALEADRDLIRVLARKLSEEGPESGNLRRTVQQAVSGEPPKPGGILNALRRSPLVGADLDVTRPREEGRKVDL</sequence>
<protein>
    <submittedName>
        <fullName evidence="2">Uncharacterized protein</fullName>
    </submittedName>
</protein>
<dbReference type="RefSeq" id="WP_092089768.1">
    <property type="nucleotide sequence ID" value="NZ_FMZW01000058.1"/>
</dbReference>
<dbReference type="AlphaFoldDB" id="A0A1G7LKT0"/>